<dbReference type="Proteomes" id="UP000887458">
    <property type="component" value="Unassembled WGS sequence"/>
</dbReference>
<organism evidence="1 2">
    <name type="scientific">Dermatophagoides pteronyssinus</name>
    <name type="common">European house dust mite</name>
    <dbReference type="NCBI Taxonomy" id="6956"/>
    <lineage>
        <taxon>Eukaryota</taxon>
        <taxon>Metazoa</taxon>
        <taxon>Ecdysozoa</taxon>
        <taxon>Arthropoda</taxon>
        <taxon>Chelicerata</taxon>
        <taxon>Arachnida</taxon>
        <taxon>Acari</taxon>
        <taxon>Acariformes</taxon>
        <taxon>Sarcoptiformes</taxon>
        <taxon>Astigmata</taxon>
        <taxon>Psoroptidia</taxon>
        <taxon>Analgoidea</taxon>
        <taxon>Pyroglyphidae</taxon>
        <taxon>Dermatophagoidinae</taxon>
        <taxon>Dermatophagoides</taxon>
    </lineage>
</organism>
<proteinExistence type="predicted"/>
<keyword evidence="2" id="KW-1185">Reference proteome</keyword>
<dbReference type="EMBL" id="NJHN03000107">
    <property type="protein sequence ID" value="KAH9414590.1"/>
    <property type="molecule type" value="Genomic_DNA"/>
</dbReference>
<sequence>MNCFFCFYLLFVYF</sequence>
<gene>
    <name evidence="1" type="ORF">DERP_008786</name>
</gene>
<accession>A0ABQ8IWB4</accession>
<evidence type="ECO:0000313" key="1">
    <source>
        <dbReference type="EMBL" id="KAH9414590.1"/>
    </source>
</evidence>
<name>A0ABQ8IWB4_DERPT</name>
<reference evidence="1 2" key="1">
    <citation type="journal article" date="2018" name="J. Allergy Clin. Immunol.">
        <title>High-quality assembly of Dermatophagoides pteronyssinus genome and transcriptome reveals a wide range of novel allergens.</title>
        <authorList>
            <person name="Liu X.Y."/>
            <person name="Yang K.Y."/>
            <person name="Wang M.Q."/>
            <person name="Kwok J.S."/>
            <person name="Zeng X."/>
            <person name="Yang Z."/>
            <person name="Xiao X.J."/>
            <person name="Lau C.P."/>
            <person name="Li Y."/>
            <person name="Huang Z.M."/>
            <person name="Ba J.G."/>
            <person name="Yim A.K."/>
            <person name="Ouyang C.Y."/>
            <person name="Ngai S.M."/>
            <person name="Chan T.F."/>
            <person name="Leung E.L."/>
            <person name="Liu L."/>
            <person name="Liu Z.G."/>
            <person name="Tsui S.K."/>
        </authorList>
    </citation>
    <scope>NUCLEOTIDE SEQUENCE [LARGE SCALE GENOMIC DNA]</scope>
    <source>
        <strain evidence="1">Derp</strain>
    </source>
</reference>
<reference evidence="1 2" key="2">
    <citation type="journal article" date="2022" name="Mol. Biol. Evol.">
        <title>Comparative Genomics Reveals Insights into the Divergent Evolution of Astigmatic Mites and Household Pest Adaptations.</title>
        <authorList>
            <person name="Xiong Q."/>
            <person name="Wan A.T."/>
            <person name="Liu X."/>
            <person name="Fung C.S."/>
            <person name="Xiao X."/>
            <person name="Malainual N."/>
            <person name="Hou J."/>
            <person name="Wang L."/>
            <person name="Wang M."/>
            <person name="Yang K.Y."/>
            <person name="Cui Y."/>
            <person name="Leung E.L."/>
            <person name="Nong W."/>
            <person name="Shin S.K."/>
            <person name="Au S.W."/>
            <person name="Jeong K.Y."/>
            <person name="Chew F.T."/>
            <person name="Hui J.H."/>
            <person name="Leung T.F."/>
            <person name="Tungtrongchitr A."/>
            <person name="Zhong N."/>
            <person name="Liu Z."/>
            <person name="Tsui S.K."/>
        </authorList>
    </citation>
    <scope>NUCLEOTIDE SEQUENCE [LARGE SCALE GENOMIC DNA]</scope>
    <source>
        <strain evidence="1">Derp</strain>
    </source>
</reference>
<protein>
    <submittedName>
        <fullName evidence="1">Uncharacterized protein</fullName>
    </submittedName>
</protein>
<comment type="caution">
    <text evidence="1">The sequence shown here is derived from an EMBL/GenBank/DDBJ whole genome shotgun (WGS) entry which is preliminary data.</text>
</comment>
<evidence type="ECO:0000313" key="2">
    <source>
        <dbReference type="Proteomes" id="UP000887458"/>
    </source>
</evidence>